<keyword evidence="5" id="KW-1185">Reference proteome</keyword>
<evidence type="ECO:0000256" key="1">
    <source>
        <dbReference type="ARBA" id="ARBA00022723"/>
    </source>
</evidence>
<evidence type="ECO:0000313" key="5">
    <source>
        <dbReference type="Proteomes" id="UP000335636"/>
    </source>
</evidence>
<proteinExistence type="predicted"/>
<dbReference type="SUPFAM" id="SSF56784">
    <property type="entry name" value="HAD-like"/>
    <property type="match status" value="1"/>
</dbReference>
<keyword evidence="3" id="KW-0460">Magnesium</keyword>
<evidence type="ECO:0000313" key="4">
    <source>
        <dbReference type="EMBL" id="VTJ83276.1"/>
    </source>
</evidence>
<accession>A0A5E4CN80</accession>
<dbReference type="GO" id="GO:0016787">
    <property type="term" value="F:hydrolase activity"/>
    <property type="evidence" value="ECO:0007669"/>
    <property type="project" value="UniProtKB-KW"/>
</dbReference>
<keyword evidence="2" id="KW-0378">Hydrolase</keyword>
<dbReference type="InterPro" id="IPR036412">
    <property type="entry name" value="HAD-like_sf"/>
</dbReference>
<reference evidence="4" key="1">
    <citation type="submission" date="2019-04" db="EMBL/GenBank/DDBJ databases">
        <authorList>
            <person name="Alioto T."/>
            <person name="Alioto T."/>
        </authorList>
    </citation>
    <scope>NUCLEOTIDE SEQUENCE [LARGE SCALE GENOMIC DNA]</scope>
</reference>
<dbReference type="Pfam" id="PF05761">
    <property type="entry name" value="5_nucleotid"/>
    <property type="match status" value="1"/>
</dbReference>
<dbReference type="InterPro" id="IPR008380">
    <property type="entry name" value="HAD-SF_hydro_IG_5-nucl"/>
</dbReference>
<keyword evidence="1" id="KW-0479">Metal-binding</keyword>
<dbReference type="GO" id="GO:0046872">
    <property type="term" value="F:metal ion binding"/>
    <property type="evidence" value="ECO:0007669"/>
    <property type="project" value="UniProtKB-KW"/>
</dbReference>
<dbReference type="AlphaFoldDB" id="A0A5E4CN80"/>
<comment type="caution">
    <text evidence="4">The sequence shown here is derived from an EMBL/GenBank/DDBJ whole genome shotgun (WGS) entry which is preliminary data.</text>
</comment>
<protein>
    <submittedName>
        <fullName evidence="4">Uncharacterized protein</fullName>
    </submittedName>
</protein>
<dbReference type="Proteomes" id="UP000335636">
    <property type="component" value="Unassembled WGS sequence"/>
</dbReference>
<sequence length="118" mass="13181">MGSLFRSGFRPTLFSSQLMRYADLYTATCLNVLRFPLNLLFRAVLELMPHETIMEQEQASLDPASCLLSCRQRVSCPGEEKANCTVSLELYTASSIQLFTAEQKLSAEISAPHPTVFT</sequence>
<gene>
    <name evidence="4" type="ORF">MONAX_5E028136</name>
</gene>
<organism evidence="4 5">
    <name type="scientific">Marmota monax</name>
    <name type="common">Woodchuck</name>
    <dbReference type="NCBI Taxonomy" id="9995"/>
    <lineage>
        <taxon>Eukaryota</taxon>
        <taxon>Metazoa</taxon>
        <taxon>Chordata</taxon>
        <taxon>Craniata</taxon>
        <taxon>Vertebrata</taxon>
        <taxon>Euteleostomi</taxon>
        <taxon>Mammalia</taxon>
        <taxon>Eutheria</taxon>
        <taxon>Euarchontoglires</taxon>
        <taxon>Glires</taxon>
        <taxon>Rodentia</taxon>
        <taxon>Sciuromorpha</taxon>
        <taxon>Sciuridae</taxon>
        <taxon>Xerinae</taxon>
        <taxon>Marmotini</taxon>
        <taxon>Marmota</taxon>
    </lineage>
</organism>
<dbReference type="EMBL" id="CABDUW010001672">
    <property type="protein sequence ID" value="VTJ83276.1"/>
    <property type="molecule type" value="Genomic_DNA"/>
</dbReference>
<name>A0A5E4CN80_MARMO</name>
<evidence type="ECO:0000256" key="2">
    <source>
        <dbReference type="ARBA" id="ARBA00022801"/>
    </source>
</evidence>
<evidence type="ECO:0000256" key="3">
    <source>
        <dbReference type="ARBA" id="ARBA00022842"/>
    </source>
</evidence>